<accession>A0A4Y2FWR4</accession>
<reference evidence="1 2" key="1">
    <citation type="journal article" date="2019" name="Sci. Rep.">
        <title>Orb-weaving spider Araneus ventricosus genome elucidates the spidroin gene catalogue.</title>
        <authorList>
            <person name="Kono N."/>
            <person name="Nakamura H."/>
            <person name="Ohtoshi R."/>
            <person name="Moran D.A.P."/>
            <person name="Shinohara A."/>
            <person name="Yoshida Y."/>
            <person name="Fujiwara M."/>
            <person name="Mori M."/>
            <person name="Tomita M."/>
            <person name="Arakawa K."/>
        </authorList>
    </citation>
    <scope>NUCLEOTIDE SEQUENCE [LARGE SCALE GENOMIC DNA]</scope>
</reference>
<name>A0A4Y2FWR4_ARAVE</name>
<protein>
    <submittedName>
        <fullName evidence="1">Uncharacterized protein</fullName>
    </submittedName>
</protein>
<dbReference type="OrthoDB" id="10251741at2759"/>
<dbReference type="EMBL" id="BGPR01001117">
    <property type="protein sequence ID" value="GBM45930.1"/>
    <property type="molecule type" value="Genomic_DNA"/>
</dbReference>
<organism evidence="1 2">
    <name type="scientific">Araneus ventricosus</name>
    <name type="common">Orbweaver spider</name>
    <name type="synonym">Epeira ventricosa</name>
    <dbReference type="NCBI Taxonomy" id="182803"/>
    <lineage>
        <taxon>Eukaryota</taxon>
        <taxon>Metazoa</taxon>
        <taxon>Ecdysozoa</taxon>
        <taxon>Arthropoda</taxon>
        <taxon>Chelicerata</taxon>
        <taxon>Arachnida</taxon>
        <taxon>Araneae</taxon>
        <taxon>Araneomorphae</taxon>
        <taxon>Entelegynae</taxon>
        <taxon>Araneoidea</taxon>
        <taxon>Araneidae</taxon>
        <taxon>Araneus</taxon>
    </lineage>
</organism>
<keyword evidence="2" id="KW-1185">Reference proteome</keyword>
<gene>
    <name evidence="1" type="ORF">AVEN_206472_1</name>
</gene>
<sequence length="146" mass="17007">MGIVMQEDDTITQHARAFAPDVFTITRTFLFLKSKEHLSGTRLYSKENSDWSAFAEALRADIRLKQNRIRCLEEGLGLTAEEFGKNPAETQRRLLEKAEILSHLKEEEDKQIEQRLTLIKEQQEEILRLHGLLSVEDKGKIIRKMR</sequence>
<comment type="caution">
    <text evidence="1">The sequence shown here is derived from an EMBL/GenBank/DDBJ whole genome shotgun (WGS) entry which is preliminary data.</text>
</comment>
<dbReference type="Proteomes" id="UP000499080">
    <property type="component" value="Unassembled WGS sequence"/>
</dbReference>
<proteinExistence type="predicted"/>
<evidence type="ECO:0000313" key="1">
    <source>
        <dbReference type="EMBL" id="GBM45930.1"/>
    </source>
</evidence>
<dbReference type="AlphaFoldDB" id="A0A4Y2FWR4"/>
<evidence type="ECO:0000313" key="2">
    <source>
        <dbReference type="Proteomes" id="UP000499080"/>
    </source>
</evidence>